<dbReference type="PANTHER" id="PTHR33744">
    <property type="entry name" value="CARBOHYDRATE DIACID REGULATOR"/>
    <property type="match status" value="1"/>
</dbReference>
<dbReference type="InterPro" id="IPR003018">
    <property type="entry name" value="GAF"/>
</dbReference>
<proteinExistence type="predicted"/>
<reference evidence="3" key="1">
    <citation type="submission" date="2016-06" db="EMBL/GenBank/DDBJ databases">
        <authorList>
            <person name="Nascimento L."/>
            <person name="Pereira R.V."/>
            <person name="Martins L.F."/>
            <person name="Quaggio R.B."/>
            <person name="Silva A.M."/>
            <person name="Setubal J.C."/>
        </authorList>
    </citation>
    <scope>NUCLEOTIDE SEQUENCE [LARGE SCALE GENOMIC DNA]</scope>
</reference>
<dbReference type="Pfam" id="PF13185">
    <property type="entry name" value="GAF_2"/>
    <property type="match status" value="1"/>
</dbReference>
<dbReference type="InterPro" id="IPR051448">
    <property type="entry name" value="CdaR-like_regulators"/>
</dbReference>
<dbReference type="AlphaFoldDB" id="A0A1Y3PFL0"/>
<gene>
    <name evidence="2" type="ORF">BAA01_01810</name>
</gene>
<name>A0A1Y3PFL0_9BACI</name>
<dbReference type="InterPro" id="IPR042070">
    <property type="entry name" value="PucR_C-HTH_sf"/>
</dbReference>
<evidence type="ECO:0000313" key="2">
    <source>
        <dbReference type="EMBL" id="OUM86093.1"/>
    </source>
</evidence>
<dbReference type="EMBL" id="LZRT01000094">
    <property type="protein sequence ID" value="OUM86093.1"/>
    <property type="molecule type" value="Genomic_DNA"/>
</dbReference>
<feature type="domain" description="GAF" evidence="1">
    <location>
        <begin position="40"/>
        <end position="188"/>
    </location>
</feature>
<comment type="caution">
    <text evidence="2">The sequence shown here is derived from an EMBL/GenBank/DDBJ whole genome shotgun (WGS) entry which is preliminary data.</text>
</comment>
<evidence type="ECO:0000259" key="1">
    <source>
        <dbReference type="SMART" id="SM00065"/>
    </source>
</evidence>
<protein>
    <recommendedName>
        <fullName evidence="1">GAF domain-containing protein</fullName>
    </recommendedName>
</protein>
<dbReference type="Gene3D" id="1.10.10.2840">
    <property type="entry name" value="PucR C-terminal helix-turn-helix domain"/>
    <property type="match status" value="1"/>
</dbReference>
<dbReference type="SUPFAM" id="SSF55781">
    <property type="entry name" value="GAF domain-like"/>
    <property type="match status" value="1"/>
</dbReference>
<dbReference type="SMART" id="SM00065">
    <property type="entry name" value="GAF"/>
    <property type="match status" value="1"/>
</dbReference>
<dbReference type="Pfam" id="PF13556">
    <property type="entry name" value="HTH_30"/>
    <property type="match status" value="1"/>
</dbReference>
<dbReference type="Proteomes" id="UP000196475">
    <property type="component" value="Unassembled WGS sequence"/>
</dbReference>
<sequence length="586" mass="65958">MRHFLVALEKREQQMIRPQQEMQRSIALQQLTLEIASLAPLQQVLNRICKTVRSLLQTDIGYIALYNEEKQTITVRASSGTSPHLIGVEQRLGQGIGGRVVLTKRPHTFTDYPHEARRDPEVEAAIDYEGIISAIAVPLLLGSDVIGVLYAAMRVQREFTTEEIDFLSSLASLASVAIRNAQLYDQSQRLIRVHQQLSEAALQKEVVESVILTLSSLLSCDVCLLDASGQILHAHFRNTQLDAECISAIVRHAKSSIQTVSGQNSLFIEQSNHKIMCSAIISNQVLVGILATVRTAEETYDAIDRIAIERATTLLALAISTQEIQQMNKFYLRTALLYQLLFRGEQEAILGERAKHLGINLWKPCHLIVSMCMTHALPPSQQEIINRMLRSIQLTLDVARFPLSTVDNTCLVAAIPEQENLMARAEEMHALIEASLPQTKVFTVISEPCNKPSDYRNEFFKCKNALSWHERLGRDEPILWAKSFGLAGLLFDVSNMDAIKAFCVETLRPLTLAEHRHAGNLLETLKAYLENESELRATASCLHIHYNTLRYRLERIEQLLQINLNDPGTRQALRLALLLNDTFQFV</sequence>
<dbReference type="Gene3D" id="3.30.450.40">
    <property type="match status" value="1"/>
</dbReference>
<evidence type="ECO:0000313" key="3">
    <source>
        <dbReference type="Proteomes" id="UP000196475"/>
    </source>
</evidence>
<dbReference type="InterPro" id="IPR029016">
    <property type="entry name" value="GAF-like_dom_sf"/>
</dbReference>
<dbReference type="InterPro" id="IPR025736">
    <property type="entry name" value="PucR_C-HTH_dom"/>
</dbReference>
<dbReference type="PANTHER" id="PTHR33744:SF7">
    <property type="entry name" value="PUCR FAMILY TRANSCRIPTIONAL REGULATOR"/>
    <property type="match status" value="1"/>
</dbReference>
<organism evidence="2 3">
    <name type="scientific">Bacillus thermozeamaize</name>
    <dbReference type="NCBI Taxonomy" id="230954"/>
    <lineage>
        <taxon>Bacteria</taxon>
        <taxon>Bacillati</taxon>
        <taxon>Bacillota</taxon>
        <taxon>Bacilli</taxon>
        <taxon>Bacillales</taxon>
        <taxon>Bacillaceae</taxon>
        <taxon>Bacillus</taxon>
    </lineage>
</organism>
<accession>A0A1Y3PFL0</accession>